<dbReference type="Pfam" id="PF02114">
    <property type="entry name" value="Phosducin"/>
    <property type="match status" value="1"/>
</dbReference>
<dbReference type="SUPFAM" id="SSF52833">
    <property type="entry name" value="Thioredoxin-like"/>
    <property type="match status" value="1"/>
</dbReference>
<evidence type="ECO:0000256" key="2">
    <source>
        <dbReference type="SAM" id="MobiDB-lite"/>
    </source>
</evidence>
<dbReference type="AlphaFoldDB" id="A0ABD3EUH5"/>
<protein>
    <recommendedName>
        <fullName evidence="3">Phosducin domain-containing protein</fullName>
    </recommendedName>
</protein>
<comment type="similarity">
    <text evidence="1">Belongs to the phosducin family.</text>
</comment>
<dbReference type="Gene3D" id="3.40.30.10">
    <property type="entry name" value="Glutaredoxin"/>
    <property type="match status" value="1"/>
</dbReference>
<feature type="domain" description="Phosducin" evidence="3">
    <location>
        <begin position="76"/>
        <end position="280"/>
    </location>
</feature>
<evidence type="ECO:0000256" key="1">
    <source>
        <dbReference type="ARBA" id="ARBA00009686"/>
    </source>
</evidence>
<keyword evidence="5" id="KW-1185">Reference proteome</keyword>
<sequence>MENFFLQHSVLRDRDSDELGGRVNSDSEASDDEEEITDRVHSVADPTGPWKQKPVDGETWGRPTRGYRGGKARDFASANTGPKGVINDYKAHKRHQKQERLRKEAERQAVLNRIAKGVTVTSGSGQTQLECKCDGDSDCECDDDLNDSEFMAQYAERRVKQMQEAARSRKVYGGLELITPIQFVELTSTADSRDLMLVHLYHPDNYACGLLNLQLELLARKFVHVKFAAMVAKEADASIELSDLPVVLVFRGQQQETVVDVALRLDGEFTLERVETFVNEQLGL</sequence>
<dbReference type="InterPro" id="IPR023196">
    <property type="entry name" value="Phosducin_N_dom_sf"/>
</dbReference>
<dbReference type="InterPro" id="IPR051499">
    <property type="entry name" value="Phosducin-like_reg"/>
</dbReference>
<dbReference type="InterPro" id="IPR036249">
    <property type="entry name" value="Thioredoxin-like_sf"/>
</dbReference>
<accession>A0ABD3EUH5</accession>
<dbReference type="PANTHER" id="PTHR46052:SF1">
    <property type="entry name" value="PHOSDUCIN-LIKE PROTEIN"/>
    <property type="match status" value="1"/>
</dbReference>
<feature type="region of interest" description="Disordered" evidence="2">
    <location>
        <begin position="1"/>
        <end position="84"/>
    </location>
</feature>
<gene>
    <name evidence="4" type="ORF">V7S43_016786</name>
</gene>
<evidence type="ECO:0000313" key="4">
    <source>
        <dbReference type="EMBL" id="KAL3658155.1"/>
    </source>
</evidence>
<feature type="compositionally biased region" description="Basic and acidic residues" evidence="2">
    <location>
        <begin position="10"/>
        <end position="20"/>
    </location>
</feature>
<reference evidence="4 5" key="1">
    <citation type="submission" date="2024-09" db="EMBL/GenBank/DDBJ databases">
        <title>Genome sequencing and assembly of Phytophthora oleae, isolate VK10A, causative agent of rot of olive drupes.</title>
        <authorList>
            <person name="Conti Taguali S."/>
            <person name="Riolo M."/>
            <person name="La Spada F."/>
            <person name="Cacciola S.O."/>
            <person name="Dionisio G."/>
        </authorList>
    </citation>
    <scope>NUCLEOTIDE SEQUENCE [LARGE SCALE GENOMIC DNA]</scope>
    <source>
        <strain evidence="4 5">VK10A</strain>
    </source>
</reference>
<dbReference type="EMBL" id="JBIMZQ010000056">
    <property type="protein sequence ID" value="KAL3658155.1"/>
    <property type="molecule type" value="Genomic_DNA"/>
</dbReference>
<dbReference type="PANTHER" id="PTHR46052">
    <property type="entry name" value="PHOSDUCIN-LIKE PROTEIN"/>
    <property type="match status" value="1"/>
</dbReference>
<proteinExistence type="inferred from homology"/>
<dbReference type="Proteomes" id="UP001632037">
    <property type="component" value="Unassembled WGS sequence"/>
</dbReference>
<name>A0ABD3EUH5_9STRA</name>
<organism evidence="4 5">
    <name type="scientific">Phytophthora oleae</name>
    <dbReference type="NCBI Taxonomy" id="2107226"/>
    <lineage>
        <taxon>Eukaryota</taxon>
        <taxon>Sar</taxon>
        <taxon>Stramenopiles</taxon>
        <taxon>Oomycota</taxon>
        <taxon>Peronosporomycetes</taxon>
        <taxon>Peronosporales</taxon>
        <taxon>Peronosporaceae</taxon>
        <taxon>Phytophthora</taxon>
    </lineage>
</organism>
<comment type="caution">
    <text evidence="4">The sequence shown here is derived from an EMBL/GenBank/DDBJ whole genome shotgun (WGS) entry which is preliminary data.</text>
</comment>
<evidence type="ECO:0000313" key="5">
    <source>
        <dbReference type="Proteomes" id="UP001632037"/>
    </source>
</evidence>
<dbReference type="Gene3D" id="1.10.168.10">
    <property type="entry name" value="Phosducin, domain 2"/>
    <property type="match status" value="1"/>
</dbReference>
<dbReference type="InterPro" id="IPR024253">
    <property type="entry name" value="Phosducin_thioredoxin-like_dom"/>
</dbReference>
<evidence type="ECO:0000259" key="3">
    <source>
        <dbReference type="Pfam" id="PF02114"/>
    </source>
</evidence>